<evidence type="ECO:0000259" key="7">
    <source>
        <dbReference type="Pfam" id="PF01058"/>
    </source>
</evidence>
<dbReference type="GO" id="GO:0051539">
    <property type="term" value="F:4 iron, 4 sulfur cluster binding"/>
    <property type="evidence" value="ECO:0007669"/>
    <property type="project" value="UniProtKB-KW"/>
</dbReference>
<dbReference type="PANTHER" id="PTHR42989:SF1">
    <property type="entry name" value="FORMATE HYDROGENLYASE SUBUNIT 7-RELATED"/>
    <property type="match status" value="1"/>
</dbReference>
<protein>
    <submittedName>
        <fullName evidence="8">NADH:ubiquinone oxidoreductase</fullName>
    </submittedName>
</protein>
<feature type="domain" description="NADH:ubiquinone oxidoreductase-like 20kDa subunit" evidence="7">
    <location>
        <begin position="96"/>
        <end position="198"/>
    </location>
</feature>
<sequence>MKNWWFIRGLRKGIMTEKYPTKEISEWSTEIQGQGNANCPTNAIKDEKWIKEKCIFCRRCYPNYKPNLNPRIYKVTKTEPLFKRSFYLYPIDSGSCGGCNMELKLLSSPEYDMTRFGIFFTNTPRHADALIIMGVLTEKMKEVLRKAYDAMPEPKVIILLGTCAISGGIIGEGVPLEAAIEIAGCPPNPFTILEALTRVKEK</sequence>
<gene>
    <name evidence="8" type="ORF">HFC64_00020</name>
</gene>
<name>A0A7S9IG84_SACSO</name>
<evidence type="ECO:0000313" key="9">
    <source>
        <dbReference type="Proteomes" id="UP000594632"/>
    </source>
</evidence>
<evidence type="ECO:0000256" key="2">
    <source>
        <dbReference type="ARBA" id="ARBA00009173"/>
    </source>
</evidence>
<comment type="cofactor">
    <cofactor evidence="1">
        <name>[4Fe-4S] cluster</name>
        <dbReference type="ChEBI" id="CHEBI:49883"/>
    </cofactor>
</comment>
<proteinExistence type="inferred from homology"/>
<keyword evidence="4" id="KW-0479">Metal-binding</keyword>
<keyword evidence="8" id="KW-0830">Ubiquinone</keyword>
<dbReference type="Pfam" id="PF01058">
    <property type="entry name" value="Oxidored_q6"/>
    <property type="match status" value="1"/>
</dbReference>
<dbReference type="Proteomes" id="UP000594632">
    <property type="component" value="Chromosome"/>
</dbReference>
<evidence type="ECO:0000256" key="6">
    <source>
        <dbReference type="ARBA" id="ARBA00023014"/>
    </source>
</evidence>
<dbReference type="GO" id="GO:0046872">
    <property type="term" value="F:metal ion binding"/>
    <property type="evidence" value="ECO:0007669"/>
    <property type="project" value="UniProtKB-KW"/>
</dbReference>
<dbReference type="SUPFAM" id="SSF56770">
    <property type="entry name" value="HydA/Nqo6-like"/>
    <property type="match status" value="1"/>
</dbReference>
<evidence type="ECO:0000256" key="1">
    <source>
        <dbReference type="ARBA" id="ARBA00001966"/>
    </source>
</evidence>
<keyword evidence="5" id="KW-0408">Iron</keyword>
<organism evidence="8 9">
    <name type="scientific">Saccharolobus solfataricus</name>
    <name type="common">Sulfolobus solfataricus</name>
    <dbReference type="NCBI Taxonomy" id="2287"/>
    <lineage>
        <taxon>Archaea</taxon>
        <taxon>Thermoproteota</taxon>
        <taxon>Thermoprotei</taxon>
        <taxon>Sulfolobales</taxon>
        <taxon>Sulfolobaceae</taxon>
        <taxon>Saccharolobus</taxon>
    </lineage>
</organism>
<evidence type="ECO:0000256" key="3">
    <source>
        <dbReference type="ARBA" id="ARBA00022485"/>
    </source>
</evidence>
<evidence type="ECO:0000256" key="4">
    <source>
        <dbReference type="ARBA" id="ARBA00022723"/>
    </source>
</evidence>
<comment type="similarity">
    <text evidence="2">Belongs to the complex I 20 kDa subunit family.</text>
</comment>
<dbReference type="InterPro" id="IPR006137">
    <property type="entry name" value="NADH_UbQ_OxRdtase-like_20kDa"/>
</dbReference>
<accession>A0A7S9IG84</accession>
<keyword evidence="3" id="KW-0004">4Fe-4S</keyword>
<dbReference type="EMBL" id="CP050869">
    <property type="protein sequence ID" value="QPG48592.1"/>
    <property type="molecule type" value="Genomic_DNA"/>
</dbReference>
<reference evidence="8 9" key="1">
    <citation type="journal article" date="2020" name="Nat. Commun.">
        <title>The structures of two archaeal type IV pili illuminate evolutionary relationships.</title>
        <authorList>
            <person name="Wang F."/>
            <person name="Baquero D.P."/>
            <person name="Su Z."/>
            <person name="Beltran L.C."/>
            <person name="Prangishvili D."/>
            <person name="Krupovic M."/>
            <person name="Egelman E.H."/>
        </authorList>
    </citation>
    <scope>NUCLEOTIDE SEQUENCE [LARGE SCALE GENOMIC DNA]</scope>
    <source>
        <strain evidence="8 9">POZ149</strain>
    </source>
</reference>
<keyword evidence="6" id="KW-0411">Iron-sulfur</keyword>
<evidence type="ECO:0000313" key="8">
    <source>
        <dbReference type="EMBL" id="QPG48592.1"/>
    </source>
</evidence>
<dbReference type="Gene3D" id="3.40.50.12280">
    <property type="match status" value="1"/>
</dbReference>
<dbReference type="InterPro" id="IPR052375">
    <property type="entry name" value="Complex_I_20kDa-like"/>
</dbReference>
<dbReference type="PANTHER" id="PTHR42989">
    <property type="entry name" value="HYDROGENASE-4 COMPONENT I"/>
    <property type="match status" value="1"/>
</dbReference>
<dbReference type="AlphaFoldDB" id="A0A7S9IG84"/>
<evidence type="ECO:0000256" key="5">
    <source>
        <dbReference type="ARBA" id="ARBA00023004"/>
    </source>
</evidence>